<dbReference type="SUPFAM" id="SSF51735">
    <property type="entry name" value="NAD(P)-binding Rossmann-fold domains"/>
    <property type="match status" value="1"/>
</dbReference>
<dbReference type="InterPro" id="IPR020843">
    <property type="entry name" value="ER"/>
</dbReference>
<dbReference type="AlphaFoldDB" id="A0A8J7QDW9"/>
<dbReference type="Gene3D" id="3.90.180.10">
    <property type="entry name" value="Medium-chain alcohol dehydrogenases, catalytic domain"/>
    <property type="match status" value="1"/>
</dbReference>
<dbReference type="GO" id="GO:0016491">
    <property type="term" value="F:oxidoreductase activity"/>
    <property type="evidence" value="ECO:0007669"/>
    <property type="project" value="InterPro"/>
</dbReference>
<dbReference type="InterPro" id="IPR050700">
    <property type="entry name" value="YIM1/Zinc_Alcohol_DH_Fams"/>
</dbReference>
<dbReference type="Pfam" id="PF13602">
    <property type="entry name" value="ADH_zinc_N_2"/>
    <property type="match status" value="1"/>
</dbReference>
<dbReference type="SMART" id="SM00829">
    <property type="entry name" value="PKS_ER"/>
    <property type="match status" value="1"/>
</dbReference>
<gene>
    <name evidence="2" type="ORF">J3U88_28130</name>
</gene>
<dbReference type="EMBL" id="JAFREP010000035">
    <property type="protein sequence ID" value="MBO1322374.1"/>
    <property type="molecule type" value="Genomic_DNA"/>
</dbReference>
<dbReference type="SUPFAM" id="SSF50129">
    <property type="entry name" value="GroES-like"/>
    <property type="match status" value="1"/>
</dbReference>
<feature type="domain" description="Enoyl reductase (ER)" evidence="1">
    <location>
        <begin position="10"/>
        <end position="331"/>
    </location>
</feature>
<keyword evidence="3" id="KW-1185">Reference proteome</keyword>
<name>A0A8J7QDW9_9BACT</name>
<evidence type="ECO:0000313" key="3">
    <source>
        <dbReference type="Proteomes" id="UP000664417"/>
    </source>
</evidence>
<dbReference type="Pfam" id="PF08240">
    <property type="entry name" value="ADH_N"/>
    <property type="match status" value="1"/>
</dbReference>
<proteinExistence type="predicted"/>
<dbReference type="CDD" id="cd05289">
    <property type="entry name" value="MDR_like_2"/>
    <property type="match status" value="1"/>
</dbReference>
<accession>A0A8J7QDW9</accession>
<dbReference type="InterPro" id="IPR011032">
    <property type="entry name" value="GroES-like_sf"/>
</dbReference>
<dbReference type="PANTHER" id="PTHR11695">
    <property type="entry name" value="ALCOHOL DEHYDROGENASE RELATED"/>
    <property type="match status" value="1"/>
</dbReference>
<dbReference type="InterPro" id="IPR036291">
    <property type="entry name" value="NAD(P)-bd_dom_sf"/>
</dbReference>
<organism evidence="2 3">
    <name type="scientific">Acanthopleuribacter pedis</name>
    <dbReference type="NCBI Taxonomy" id="442870"/>
    <lineage>
        <taxon>Bacteria</taxon>
        <taxon>Pseudomonadati</taxon>
        <taxon>Acidobacteriota</taxon>
        <taxon>Holophagae</taxon>
        <taxon>Acanthopleuribacterales</taxon>
        <taxon>Acanthopleuribacteraceae</taxon>
        <taxon>Acanthopleuribacter</taxon>
    </lineage>
</organism>
<evidence type="ECO:0000259" key="1">
    <source>
        <dbReference type="SMART" id="SM00829"/>
    </source>
</evidence>
<dbReference type="Proteomes" id="UP000664417">
    <property type="component" value="Unassembled WGS sequence"/>
</dbReference>
<protein>
    <submittedName>
        <fullName evidence="2">NADP-dependent oxidoreductase</fullName>
    </submittedName>
</protein>
<evidence type="ECO:0000313" key="2">
    <source>
        <dbReference type="EMBL" id="MBO1322374.1"/>
    </source>
</evidence>
<comment type="caution">
    <text evidence="2">The sequence shown here is derived from an EMBL/GenBank/DDBJ whole genome shotgun (WGS) entry which is preliminary data.</text>
</comment>
<sequence length="344" mass="37676">MLALMTKGYGDLDLNPVVRDIALPQIGDRDVLIKVRATGINAIETNVLRGDLRSVDKQAFPEDRGADISGEIVRMGASVTGFSVGDQVFGRMIEGEETTVAEYVRVPQHQITLKPVALTHEQAASLPWAGLSAHQALFEVAELRDGEKLLVHGGDEILGEMAIQLAKAKGAYVITTIQGCNQRWVERLGADQVIDRHKQNFHELVQDVDVVFNPYGDEVSLQSFSIMKPGGRLVALHGAVDAETARRQGLNPVWRFVAGLRAGKVIQTAETHEVMYRRVVMRPDGHQLSMLATMVDLGLVKPVIDKVFPFSEASEAIRRTRSCPATGKVVVSMMAEQEEALAVH</sequence>
<reference evidence="2" key="1">
    <citation type="submission" date="2021-03" db="EMBL/GenBank/DDBJ databases">
        <authorList>
            <person name="Wang G."/>
        </authorList>
    </citation>
    <scope>NUCLEOTIDE SEQUENCE</scope>
    <source>
        <strain evidence="2">KCTC 12899</strain>
    </source>
</reference>
<dbReference type="InterPro" id="IPR013154">
    <property type="entry name" value="ADH-like_N"/>
</dbReference>
<dbReference type="PANTHER" id="PTHR11695:SF294">
    <property type="entry name" value="RETICULON-4-INTERACTING PROTEIN 1, MITOCHONDRIAL"/>
    <property type="match status" value="1"/>
</dbReference>
<dbReference type="RefSeq" id="WP_207862347.1">
    <property type="nucleotide sequence ID" value="NZ_JAFREP010000035.1"/>
</dbReference>
<dbReference type="Gene3D" id="3.40.50.720">
    <property type="entry name" value="NAD(P)-binding Rossmann-like Domain"/>
    <property type="match status" value="1"/>
</dbReference>